<evidence type="ECO:0000256" key="1">
    <source>
        <dbReference type="SAM" id="Phobius"/>
    </source>
</evidence>
<keyword evidence="1" id="KW-0472">Membrane</keyword>
<evidence type="ECO:0000313" key="2">
    <source>
        <dbReference type="EMBL" id="MST62022.1"/>
    </source>
</evidence>
<organism evidence="2 3">
    <name type="scientific">Peptostreptococcus porci</name>
    <dbReference type="NCBI Taxonomy" id="2652282"/>
    <lineage>
        <taxon>Bacteria</taxon>
        <taxon>Bacillati</taxon>
        <taxon>Bacillota</taxon>
        <taxon>Clostridia</taxon>
        <taxon>Peptostreptococcales</taxon>
        <taxon>Peptostreptococcaceae</taxon>
        <taxon>Peptostreptococcus</taxon>
    </lineage>
</organism>
<dbReference type="Proteomes" id="UP000440713">
    <property type="component" value="Unassembled WGS sequence"/>
</dbReference>
<keyword evidence="1" id="KW-1133">Transmembrane helix</keyword>
<reference evidence="2 3" key="1">
    <citation type="submission" date="2019-08" db="EMBL/GenBank/DDBJ databases">
        <title>In-depth cultivation of the pig gut microbiome towards novel bacterial diversity and tailored functional studies.</title>
        <authorList>
            <person name="Wylensek D."/>
            <person name="Hitch T.C.A."/>
            <person name="Clavel T."/>
        </authorList>
    </citation>
    <scope>NUCLEOTIDE SEQUENCE [LARGE SCALE GENOMIC DNA]</scope>
    <source>
        <strain evidence="2 3">WCA-SAB-591-4A-A</strain>
    </source>
</reference>
<accession>A0A6N7XCH2</accession>
<proteinExistence type="predicted"/>
<evidence type="ECO:0000313" key="3">
    <source>
        <dbReference type="Proteomes" id="UP000440713"/>
    </source>
</evidence>
<keyword evidence="1" id="KW-0812">Transmembrane</keyword>
<name>A0A6N7XCH2_9FIRM</name>
<gene>
    <name evidence="2" type="ORF">FYJ71_03410</name>
</gene>
<comment type="caution">
    <text evidence="2">The sequence shown here is derived from an EMBL/GenBank/DDBJ whole genome shotgun (WGS) entry which is preliminary data.</text>
</comment>
<dbReference type="AlphaFoldDB" id="A0A6N7XCH2"/>
<protein>
    <submittedName>
        <fullName evidence="2">Uncharacterized protein</fullName>
    </submittedName>
</protein>
<sequence length="62" mass="7319">MDDIKKDVIKSSKISFYRRFMNSVKLDRDTKISITISIAIILCILAYAFLPFNEMSFIYNEF</sequence>
<dbReference type="EMBL" id="VUNE01000001">
    <property type="protein sequence ID" value="MST62022.1"/>
    <property type="molecule type" value="Genomic_DNA"/>
</dbReference>
<dbReference type="RefSeq" id="WP_154537384.1">
    <property type="nucleotide sequence ID" value="NZ_JAXFGK010000019.1"/>
</dbReference>
<feature type="transmembrane region" description="Helical" evidence="1">
    <location>
        <begin position="32"/>
        <end position="50"/>
    </location>
</feature>
<keyword evidence="3" id="KW-1185">Reference proteome</keyword>